<dbReference type="RefSeq" id="WP_009162460.1">
    <property type="nucleotide sequence ID" value="NZ_KB290995.1"/>
</dbReference>
<dbReference type="InterPro" id="IPR011990">
    <property type="entry name" value="TPR-like_helical_dom_sf"/>
</dbReference>
<feature type="domain" description="SusD-like N-terminal" evidence="7">
    <location>
        <begin position="38"/>
        <end position="233"/>
    </location>
</feature>
<comment type="similarity">
    <text evidence="2">Belongs to the SusD family.</text>
</comment>
<feature type="domain" description="RagB/SusD" evidence="6">
    <location>
        <begin position="385"/>
        <end position="574"/>
    </location>
</feature>
<keyword evidence="3" id="KW-0732">Signal</keyword>
<dbReference type="Gene3D" id="1.25.40.390">
    <property type="match status" value="1"/>
</dbReference>
<comment type="caution">
    <text evidence="8">The sequence shown here is derived from an EMBL/GenBank/DDBJ whole genome shotgun (WGS) entry which is preliminary data.</text>
</comment>
<evidence type="ECO:0000259" key="7">
    <source>
        <dbReference type="Pfam" id="PF14322"/>
    </source>
</evidence>
<evidence type="ECO:0000256" key="5">
    <source>
        <dbReference type="ARBA" id="ARBA00023237"/>
    </source>
</evidence>
<keyword evidence="4" id="KW-0472">Membrane</keyword>
<evidence type="ECO:0000313" key="8">
    <source>
        <dbReference type="EMBL" id="EKY00565.1"/>
    </source>
</evidence>
<dbReference type="EMBL" id="AMEP01000085">
    <property type="protein sequence ID" value="EKY00565.1"/>
    <property type="molecule type" value="Genomic_DNA"/>
</dbReference>
<dbReference type="OrthoDB" id="1016139at2"/>
<dbReference type="Proteomes" id="UP000010433">
    <property type="component" value="Unassembled WGS sequence"/>
</dbReference>
<evidence type="ECO:0000259" key="6">
    <source>
        <dbReference type="Pfam" id="PF07980"/>
    </source>
</evidence>
<organism evidence="8 9">
    <name type="scientific">Hoylesella saccharolytica F0055</name>
    <dbReference type="NCBI Taxonomy" id="1127699"/>
    <lineage>
        <taxon>Bacteria</taxon>
        <taxon>Pseudomonadati</taxon>
        <taxon>Bacteroidota</taxon>
        <taxon>Bacteroidia</taxon>
        <taxon>Bacteroidales</taxon>
        <taxon>Prevotellaceae</taxon>
        <taxon>Hoylesella</taxon>
    </lineage>
</organism>
<comment type="subcellular location">
    <subcellularLocation>
        <location evidence="1">Cell outer membrane</location>
    </subcellularLocation>
</comment>
<gene>
    <name evidence="8" type="ORF">HMPREF9151_01246</name>
</gene>
<dbReference type="Pfam" id="PF07980">
    <property type="entry name" value="SusD_RagB"/>
    <property type="match status" value="1"/>
</dbReference>
<dbReference type="SUPFAM" id="SSF48452">
    <property type="entry name" value="TPR-like"/>
    <property type="match status" value="1"/>
</dbReference>
<name>L1NBB6_9BACT</name>
<reference evidence="8 9" key="1">
    <citation type="submission" date="2012-05" db="EMBL/GenBank/DDBJ databases">
        <authorList>
            <person name="Weinstock G."/>
            <person name="Sodergren E."/>
            <person name="Lobos E.A."/>
            <person name="Fulton L."/>
            <person name="Fulton R."/>
            <person name="Courtney L."/>
            <person name="Fronick C."/>
            <person name="O'Laughlin M."/>
            <person name="Godfrey J."/>
            <person name="Wilson R.M."/>
            <person name="Miner T."/>
            <person name="Farmer C."/>
            <person name="Delehaunty K."/>
            <person name="Cordes M."/>
            <person name="Minx P."/>
            <person name="Tomlinson C."/>
            <person name="Chen J."/>
            <person name="Wollam A."/>
            <person name="Pepin K.H."/>
            <person name="Bhonagiri V."/>
            <person name="Zhang X."/>
            <person name="Suruliraj S."/>
            <person name="Warren W."/>
            <person name="Mitreva M."/>
            <person name="Mardis E.R."/>
            <person name="Wilson R.K."/>
        </authorList>
    </citation>
    <scope>NUCLEOTIDE SEQUENCE [LARGE SCALE GENOMIC DNA]</scope>
    <source>
        <strain evidence="8 9">F0055</strain>
    </source>
</reference>
<accession>L1NBB6</accession>
<dbReference type="Pfam" id="PF14322">
    <property type="entry name" value="SusD-like_3"/>
    <property type="match status" value="1"/>
</dbReference>
<sequence length="583" mass="67198">MMKSKNIFKYISVAVTALIFTSCNDFLTIYPTDKTIGEDAWNTKRDVDNMVAGAYREMISGEIQNRVVIWGAFRSDELAKNTNYSNSNLDNISAVNLLPGNGYNGWNAFYSVINRCNLVLAHAADVMRKDPNFTEGDYQTACAQMKALRSLCYFYLVRAFRDVPYTTQAYESDDQDMQVLQSSPDSVLQACISNLEDAAKYVVRSGAYGTNDWRNVGYITRDAVHAILADIYLWRGSMTHNVADYQKSIEYADMVIKAKHEHYLSVHRNNLGINTSTDIYHLYDGANAFAMNFVQGNSRESILEWQYDGTVNSNEGLENLYYWYDKDHNYSALMATQIFNSVDVNANTELGSKVYMSTNDYRYWLHTYDVNNSEAEQLAVRKFITDNPFIVDISRLTVGEARTNRRAYANFRQNWIVYRLTDVMLMKAEAQVQTATSDTDDALQKAFQLVQTVNKRSMQETARDTLKFDDYRTKENMERLVLAERERELCYEGKRWFDLMRFGYRRMIGVDIKKKMADQTQWPALPSDMLKIVVRKYVSGGDAVSYKMKSEPYLYFPILESEIKVLGIKQNPVYKNNNSNSKN</sequence>
<evidence type="ECO:0000256" key="2">
    <source>
        <dbReference type="ARBA" id="ARBA00006275"/>
    </source>
</evidence>
<dbReference type="PATRIC" id="fig|1127699.3.peg.1154"/>
<dbReference type="AlphaFoldDB" id="L1NBB6"/>
<dbReference type="GO" id="GO:0009279">
    <property type="term" value="C:cell outer membrane"/>
    <property type="evidence" value="ECO:0007669"/>
    <property type="project" value="UniProtKB-SubCell"/>
</dbReference>
<dbReference type="STRING" id="1127699.HMPREF9151_01246"/>
<evidence type="ECO:0000256" key="1">
    <source>
        <dbReference type="ARBA" id="ARBA00004442"/>
    </source>
</evidence>
<keyword evidence="5" id="KW-0998">Cell outer membrane</keyword>
<evidence type="ECO:0000256" key="3">
    <source>
        <dbReference type="ARBA" id="ARBA00022729"/>
    </source>
</evidence>
<evidence type="ECO:0000256" key="4">
    <source>
        <dbReference type="ARBA" id="ARBA00023136"/>
    </source>
</evidence>
<dbReference type="PROSITE" id="PS51257">
    <property type="entry name" value="PROKAR_LIPOPROTEIN"/>
    <property type="match status" value="1"/>
</dbReference>
<proteinExistence type="inferred from homology"/>
<keyword evidence="9" id="KW-1185">Reference proteome</keyword>
<protein>
    <submittedName>
        <fullName evidence="8">SusD family protein</fullName>
    </submittedName>
</protein>
<dbReference type="HOGENOM" id="CLU_015553_1_3_10"/>
<dbReference type="InterPro" id="IPR033985">
    <property type="entry name" value="SusD-like_N"/>
</dbReference>
<dbReference type="InterPro" id="IPR012944">
    <property type="entry name" value="SusD_RagB_dom"/>
</dbReference>
<evidence type="ECO:0000313" key="9">
    <source>
        <dbReference type="Proteomes" id="UP000010433"/>
    </source>
</evidence>